<evidence type="ECO:0000256" key="5">
    <source>
        <dbReference type="ARBA" id="ARBA00022692"/>
    </source>
</evidence>
<dbReference type="SUPFAM" id="SSF82866">
    <property type="entry name" value="Multidrug efflux transporter AcrB transmembrane domain"/>
    <property type="match status" value="2"/>
</dbReference>
<dbReference type="GO" id="GO:0042910">
    <property type="term" value="F:xenobiotic transmembrane transporter activity"/>
    <property type="evidence" value="ECO:0007669"/>
    <property type="project" value="TreeGrafter"/>
</dbReference>
<protein>
    <submittedName>
        <fullName evidence="9">CzcA family heavy metal efflux pump</fullName>
    </submittedName>
</protein>
<dbReference type="PANTHER" id="PTHR32063">
    <property type="match status" value="1"/>
</dbReference>
<feature type="transmembrane region" description="Helical" evidence="8">
    <location>
        <begin position="864"/>
        <end position="883"/>
    </location>
</feature>
<proteinExistence type="inferred from homology"/>
<reference evidence="9 10" key="1">
    <citation type="submission" date="2018-04" db="EMBL/GenBank/DDBJ databases">
        <title>Genomic Encyclopedia of Archaeal and Bacterial Type Strains, Phase II (KMG-II): from individual species to whole genera.</title>
        <authorList>
            <person name="Goeker M."/>
        </authorList>
    </citation>
    <scope>NUCLEOTIDE SEQUENCE [LARGE SCALE GENOMIC DNA]</scope>
    <source>
        <strain evidence="9 10">DSM 5822</strain>
    </source>
</reference>
<comment type="similarity">
    <text evidence="2">Belongs to the resistance-nodulation-cell division (RND) (TC 2.A.6) family.</text>
</comment>
<dbReference type="InterPro" id="IPR027463">
    <property type="entry name" value="AcrB_DN_DC_subdom"/>
</dbReference>
<dbReference type="InterPro" id="IPR001036">
    <property type="entry name" value="Acrflvin-R"/>
</dbReference>
<sequence>MIDFLIRWSLQNRLFVFIVALLLMFWGGWQTTRMPVDVFPDLTAPSVTVVTEAHGLSPTEVENLITFPIEATLNGAPNVRRVRSNSTIGLSVITVEFAWGVDIREARQVVAEKLQLAQASLPTDIPTPQMAPAASVMGEIMFIALTSPTATGAELKTTADWVVRRRLLAVSGVAEVLTIGGDEKQYQVTLNPERLATYNISVNQVVEALKRSNHNTAAGFYQESGREYLIQGLGRVQTLEDVAKTVVVRKNGLAVLIGDLGTVEIGVGITRGTGAYNAKSAVIFAIQKQPAVNTLALTQRLDEAFISIQQSLPKDMKIESHIFRQADFIERALDNLLLALRDGVILVVAIVFAFLLSWRATFVTLVALPFSLMVAVLILYGLGATLNTMTLGGLAIALGALVDDAIIVVENIMRRLRQNALISPSQQSSVIHVVFEATREIQGSIVFATLIIMLVFLPVFLLSGVEGRLLAPLGFAYVIALAASLLVAITLTPVLAVRFLADNAHLSHREPQLLMQLQAVYVTVLSAIINYWRAISIVSLTMLLIAVIALINAGRAFLPDFNEGSLTVNVTTLPGTSLEESDRMAKRVEAILLAQPEVVATARRTGRAPADPHAQEIYASEIETSLVMKARSKEALLQALREDFSSLAGMSVVIGQPISHRIDHMLSGTRANIAIKLFGADLVQLRQLGEQIKTIASTTSGAVDVSLEQQADIPFVMIKLKRDMIAQYGLSVEEVMEAVQTAFAGTEVSKILEGQASFDLLVRFDPKVRRSFENLSSTLMTTPEGAQVPLSALAEIRRDVGPNLISRENVQRKLVVMANVAGRDLSSVVEDIRQQVTQQVKFPTGYYVEFGGQFESANEATRTLLIMSVVVMAGIFLLLYLAFRSSRDALVVMLNLPLALIGGVIGMYLVGGLLSVATLIGFITLFGIATRNGVMLISHIRHLHLEEGVSSPREAVLRGAKERLIPILMTALAAGLALVPLALAAGQPGSEIQAPMAVVILFGLLSSTALNMFVVPALYLRFGEIGQSQREEINNTKHAEDI</sequence>
<dbReference type="Gene3D" id="3.30.70.1320">
    <property type="entry name" value="Multidrug efflux transporter AcrB pore domain like"/>
    <property type="match status" value="1"/>
</dbReference>
<dbReference type="Pfam" id="PF00873">
    <property type="entry name" value="ACR_tran"/>
    <property type="match status" value="1"/>
</dbReference>
<dbReference type="Gene3D" id="1.20.1640.10">
    <property type="entry name" value="Multidrug efflux transporter AcrB transmembrane domain"/>
    <property type="match status" value="2"/>
</dbReference>
<feature type="transmembrane region" description="Helical" evidence="8">
    <location>
        <begin position="475"/>
        <end position="501"/>
    </location>
</feature>
<dbReference type="AlphaFoldDB" id="A0A2T5J070"/>
<evidence type="ECO:0000256" key="3">
    <source>
        <dbReference type="ARBA" id="ARBA00022448"/>
    </source>
</evidence>
<evidence type="ECO:0000313" key="10">
    <source>
        <dbReference type="Proteomes" id="UP000244223"/>
    </source>
</evidence>
<dbReference type="SUPFAM" id="SSF82714">
    <property type="entry name" value="Multidrug efflux transporter AcrB TolC docking domain, DN and DC subdomains"/>
    <property type="match status" value="2"/>
</dbReference>
<feature type="transmembrane region" description="Helical" evidence="8">
    <location>
        <begin position="336"/>
        <end position="355"/>
    </location>
</feature>
<evidence type="ECO:0000313" key="9">
    <source>
        <dbReference type="EMBL" id="PTQ89634.1"/>
    </source>
</evidence>
<evidence type="ECO:0000256" key="2">
    <source>
        <dbReference type="ARBA" id="ARBA00010942"/>
    </source>
</evidence>
<comment type="caution">
    <text evidence="9">The sequence shown here is derived from an EMBL/GenBank/DDBJ whole genome shotgun (WGS) entry which is preliminary data.</text>
</comment>
<dbReference type="PANTHER" id="PTHR32063:SF4">
    <property type="entry name" value="SLR6043 PROTEIN"/>
    <property type="match status" value="1"/>
</dbReference>
<feature type="transmembrane region" description="Helical" evidence="8">
    <location>
        <begin position="12"/>
        <end position="29"/>
    </location>
</feature>
<feature type="transmembrane region" description="Helical" evidence="8">
    <location>
        <begin position="362"/>
        <end position="383"/>
    </location>
</feature>
<gene>
    <name evidence="9" type="ORF">C8N29_106166</name>
</gene>
<dbReference type="Gene3D" id="3.30.70.1440">
    <property type="entry name" value="Multidrug efflux transporter AcrB pore domain"/>
    <property type="match status" value="1"/>
</dbReference>
<keyword evidence="4" id="KW-1003">Cell membrane</keyword>
<feature type="transmembrane region" description="Helical" evidence="8">
    <location>
        <begin position="997"/>
        <end position="1020"/>
    </location>
</feature>
<evidence type="ECO:0000256" key="4">
    <source>
        <dbReference type="ARBA" id="ARBA00022475"/>
    </source>
</evidence>
<comment type="subcellular location">
    <subcellularLocation>
        <location evidence="1">Cell membrane</location>
        <topology evidence="1">Multi-pass membrane protein</topology>
    </subcellularLocation>
</comment>
<evidence type="ECO:0000256" key="6">
    <source>
        <dbReference type="ARBA" id="ARBA00022989"/>
    </source>
</evidence>
<dbReference type="GO" id="GO:0005886">
    <property type="term" value="C:plasma membrane"/>
    <property type="evidence" value="ECO:0007669"/>
    <property type="project" value="UniProtKB-SubCell"/>
</dbReference>
<keyword evidence="6 8" id="KW-1133">Transmembrane helix</keyword>
<dbReference type="InterPro" id="IPR004763">
    <property type="entry name" value="CusA-like"/>
</dbReference>
<evidence type="ECO:0000256" key="1">
    <source>
        <dbReference type="ARBA" id="ARBA00004651"/>
    </source>
</evidence>
<dbReference type="Gene3D" id="3.30.70.1430">
    <property type="entry name" value="Multidrug efflux transporter AcrB pore domain"/>
    <property type="match status" value="2"/>
</dbReference>
<dbReference type="NCBIfam" id="TIGR00914">
    <property type="entry name" value="2A0601"/>
    <property type="match status" value="1"/>
</dbReference>
<dbReference type="Gene3D" id="3.30.2090.10">
    <property type="entry name" value="Multidrug efflux transporter AcrB TolC docking domain, DN and DC subdomains"/>
    <property type="match status" value="2"/>
</dbReference>
<dbReference type="Proteomes" id="UP000244223">
    <property type="component" value="Unassembled WGS sequence"/>
</dbReference>
<dbReference type="PRINTS" id="PR00702">
    <property type="entry name" value="ACRIFLAVINRP"/>
</dbReference>
<dbReference type="SUPFAM" id="SSF82693">
    <property type="entry name" value="Multidrug efflux transporter AcrB pore domain, PN1, PN2, PC1 and PC2 subdomains"/>
    <property type="match status" value="2"/>
</dbReference>
<feature type="transmembrane region" description="Helical" evidence="8">
    <location>
        <begin position="445"/>
        <end position="463"/>
    </location>
</feature>
<feature type="transmembrane region" description="Helical" evidence="8">
    <location>
        <begin position="389"/>
        <end position="409"/>
    </location>
</feature>
<organism evidence="9 10">
    <name type="scientific">Agitococcus lubricus</name>
    <dbReference type="NCBI Taxonomy" id="1077255"/>
    <lineage>
        <taxon>Bacteria</taxon>
        <taxon>Pseudomonadati</taxon>
        <taxon>Pseudomonadota</taxon>
        <taxon>Gammaproteobacteria</taxon>
        <taxon>Moraxellales</taxon>
        <taxon>Moraxellaceae</taxon>
        <taxon>Agitococcus</taxon>
    </lineage>
</organism>
<name>A0A2T5J070_9GAMM</name>
<feature type="transmembrane region" description="Helical" evidence="8">
    <location>
        <begin position="903"/>
        <end position="929"/>
    </location>
</feature>
<evidence type="ECO:0000256" key="7">
    <source>
        <dbReference type="ARBA" id="ARBA00023136"/>
    </source>
</evidence>
<keyword evidence="7 8" id="KW-0472">Membrane</keyword>
<accession>A0A2T5J070</accession>
<dbReference type="GO" id="GO:0008324">
    <property type="term" value="F:monoatomic cation transmembrane transporter activity"/>
    <property type="evidence" value="ECO:0007669"/>
    <property type="project" value="InterPro"/>
</dbReference>
<feature type="transmembrane region" description="Helical" evidence="8">
    <location>
        <begin position="538"/>
        <end position="558"/>
    </location>
</feature>
<evidence type="ECO:0000256" key="8">
    <source>
        <dbReference type="SAM" id="Phobius"/>
    </source>
</evidence>
<keyword evidence="10" id="KW-1185">Reference proteome</keyword>
<dbReference type="EMBL" id="QAON01000006">
    <property type="protein sequence ID" value="PTQ89634.1"/>
    <property type="molecule type" value="Genomic_DNA"/>
</dbReference>
<dbReference type="OrthoDB" id="9757876at2"/>
<keyword evidence="5 8" id="KW-0812">Transmembrane</keyword>
<keyword evidence="3" id="KW-0813">Transport</keyword>
<feature type="transmembrane region" description="Helical" evidence="8">
    <location>
        <begin position="964"/>
        <end position="985"/>
    </location>
</feature>